<dbReference type="SUPFAM" id="SSF56219">
    <property type="entry name" value="DNase I-like"/>
    <property type="match status" value="1"/>
</dbReference>
<proteinExistence type="predicted"/>
<dbReference type="PANTHER" id="PTHR47642:SF6">
    <property type="entry name" value="ATP-DEPENDENT DNA HELICASE"/>
    <property type="match status" value="1"/>
</dbReference>
<dbReference type="PANTHER" id="PTHR47642">
    <property type="entry name" value="ATP-DEPENDENT DNA HELICASE"/>
    <property type="match status" value="1"/>
</dbReference>
<dbReference type="EC" id="3.6.1.15" evidence="2"/>
<keyword evidence="3" id="KW-1185">Reference proteome</keyword>
<dbReference type="AlphaFoldDB" id="A0A3M7RIW0"/>
<name>A0A3M7RIW0_BRAPC</name>
<keyword evidence="2" id="KW-0067">ATP-binding</keyword>
<accession>A0A3M7RIW0</accession>
<keyword evidence="2" id="KW-0547">Nucleotide-binding</keyword>
<evidence type="ECO:0000313" key="3">
    <source>
        <dbReference type="Proteomes" id="UP000276133"/>
    </source>
</evidence>
<dbReference type="Gene3D" id="3.60.10.10">
    <property type="entry name" value="Endonuclease/exonuclease/phosphatase"/>
    <property type="match status" value="1"/>
</dbReference>
<keyword evidence="2" id="KW-0378">Hydrolase</keyword>
<feature type="domain" description="UvrD-like helicase C-terminal" evidence="1">
    <location>
        <begin position="154"/>
        <end position="189"/>
    </location>
</feature>
<dbReference type="SUPFAM" id="SSF52540">
    <property type="entry name" value="P-loop containing nucleoside triphosphate hydrolases"/>
    <property type="match status" value="1"/>
</dbReference>
<dbReference type="OrthoDB" id="6148762at2759"/>
<gene>
    <name evidence="2" type="ORF">BpHYR1_020939</name>
</gene>
<dbReference type="EMBL" id="REGN01003273">
    <property type="protein sequence ID" value="RNA23512.1"/>
    <property type="molecule type" value="Genomic_DNA"/>
</dbReference>
<organism evidence="2 3">
    <name type="scientific">Brachionus plicatilis</name>
    <name type="common">Marine rotifer</name>
    <name type="synonym">Brachionus muelleri</name>
    <dbReference type="NCBI Taxonomy" id="10195"/>
    <lineage>
        <taxon>Eukaryota</taxon>
        <taxon>Metazoa</taxon>
        <taxon>Spiralia</taxon>
        <taxon>Gnathifera</taxon>
        <taxon>Rotifera</taxon>
        <taxon>Eurotatoria</taxon>
        <taxon>Monogononta</taxon>
        <taxon>Pseudotrocha</taxon>
        <taxon>Ploima</taxon>
        <taxon>Brachionidae</taxon>
        <taxon>Brachionus</taxon>
    </lineage>
</organism>
<dbReference type="STRING" id="10195.A0A3M7RIW0"/>
<dbReference type="GO" id="GO:0017111">
    <property type="term" value="F:ribonucleoside triphosphate phosphatase activity"/>
    <property type="evidence" value="ECO:0007669"/>
    <property type="project" value="UniProtKB-EC"/>
</dbReference>
<sequence length="505" mass="58957">GSAKDSNAAINLAANCSKRSDVNKTMGLPLTIQFKLGCKYMITNNLRTEDGLVNGAVGFLKKIILESDDRHRERPKVKRVYLQFDEKVNDIEGSIGRLTREEDLSVKYRRKDQIDKDNQHWTMFKWEQQTIEHAKGKQYHIDRLQFPMVECESMTIHKSQGQTYLCVCVNIGGSLKRSLLYVALSRATNLNGLYLFGAKSIVSDNIRKMTQEQKQDEIEKRERSHDVRKEMKRLREESVLKNSYESLELIETNRIHKQSRQSEDKFFCLFQNIQHFNPKRDILRKDFSYLSMDVIFLVEGHNMIQYKYQAEHLFDHFELVHFSAPISRQTSTGQLCFVNKRLRDNFKFVADNCDMQANHTYLDDKDLVELSLFQLKSSSPTSRKSIYILSLYKHPSLAFGDFLKRFKDFLNKFANVLSTSTLLIMGDFNVDFNKEKEKYKLDKLIDMDLQPLFKNRATFEKGSQLDWAFVRLSPIDADDQQVQLKAKVMDTWFSDHSAIVSTIGF</sequence>
<dbReference type="InterPro" id="IPR027785">
    <property type="entry name" value="UvrD-like_helicase_C"/>
</dbReference>
<keyword evidence="2" id="KW-0347">Helicase</keyword>
<dbReference type="InterPro" id="IPR036691">
    <property type="entry name" value="Endo/exonu/phosph_ase_sf"/>
</dbReference>
<dbReference type="InterPro" id="IPR027417">
    <property type="entry name" value="P-loop_NTPase"/>
</dbReference>
<evidence type="ECO:0000313" key="2">
    <source>
        <dbReference type="EMBL" id="RNA23512.1"/>
    </source>
</evidence>
<dbReference type="GO" id="GO:0004386">
    <property type="term" value="F:helicase activity"/>
    <property type="evidence" value="ECO:0007669"/>
    <property type="project" value="UniProtKB-KW"/>
</dbReference>
<evidence type="ECO:0000259" key="1">
    <source>
        <dbReference type="Pfam" id="PF13538"/>
    </source>
</evidence>
<dbReference type="InterPro" id="IPR051055">
    <property type="entry name" value="PIF1_helicase"/>
</dbReference>
<dbReference type="Proteomes" id="UP000276133">
    <property type="component" value="Unassembled WGS sequence"/>
</dbReference>
<reference evidence="2 3" key="1">
    <citation type="journal article" date="2018" name="Sci. Rep.">
        <title>Genomic signatures of local adaptation to the degree of environmental predictability in rotifers.</title>
        <authorList>
            <person name="Franch-Gras L."/>
            <person name="Hahn C."/>
            <person name="Garcia-Roger E.M."/>
            <person name="Carmona M.J."/>
            <person name="Serra M."/>
            <person name="Gomez A."/>
        </authorList>
    </citation>
    <scope>NUCLEOTIDE SEQUENCE [LARGE SCALE GENOMIC DNA]</scope>
    <source>
        <strain evidence="2">HYR1</strain>
    </source>
</reference>
<feature type="non-terminal residue" evidence="2">
    <location>
        <position position="1"/>
    </location>
</feature>
<comment type="caution">
    <text evidence="2">The sequence shown here is derived from an EMBL/GenBank/DDBJ whole genome shotgun (WGS) entry which is preliminary data.</text>
</comment>
<protein>
    <submittedName>
        <fullName evidence="2">ATP-dependent DNA helicase</fullName>
        <ecNumber evidence="2">3.6.1.15</ecNumber>
    </submittedName>
</protein>
<dbReference type="Gene3D" id="3.40.50.300">
    <property type="entry name" value="P-loop containing nucleotide triphosphate hydrolases"/>
    <property type="match status" value="1"/>
</dbReference>
<dbReference type="Pfam" id="PF13538">
    <property type="entry name" value="UvrD_C_2"/>
    <property type="match status" value="1"/>
</dbReference>
<dbReference type="CDD" id="cd18809">
    <property type="entry name" value="SF1_C_RecD"/>
    <property type="match status" value="1"/>
</dbReference>